<sequence length="42" mass="4645">MELQDGDEVRHLAGCLLVFHVECLDAWLSSHTSCPICRAMAS</sequence>
<feature type="domain" description="RING-type" evidence="1">
    <location>
        <begin position="2"/>
        <end position="38"/>
    </location>
</feature>
<evidence type="ECO:0000259" key="1">
    <source>
        <dbReference type="Pfam" id="PF13639"/>
    </source>
</evidence>
<keyword evidence="3" id="KW-1185">Reference proteome</keyword>
<dbReference type="InterPro" id="IPR013083">
    <property type="entry name" value="Znf_RING/FYVE/PHD"/>
</dbReference>
<dbReference type="Proteomes" id="UP001055439">
    <property type="component" value="Chromosome 8"/>
</dbReference>
<proteinExistence type="predicted"/>
<dbReference type="PANTHER" id="PTHR45676">
    <property type="entry name" value="RING-H2 FINGER PROTEIN ATL51-RELATED"/>
    <property type="match status" value="1"/>
</dbReference>
<gene>
    <name evidence="2" type="ORF">MUK42_34765</name>
</gene>
<organism evidence="2 3">
    <name type="scientific">Musa troglodytarum</name>
    <name type="common">fe'i banana</name>
    <dbReference type="NCBI Taxonomy" id="320322"/>
    <lineage>
        <taxon>Eukaryota</taxon>
        <taxon>Viridiplantae</taxon>
        <taxon>Streptophyta</taxon>
        <taxon>Embryophyta</taxon>
        <taxon>Tracheophyta</taxon>
        <taxon>Spermatophyta</taxon>
        <taxon>Magnoliopsida</taxon>
        <taxon>Liliopsida</taxon>
        <taxon>Zingiberales</taxon>
        <taxon>Musaceae</taxon>
        <taxon>Musa</taxon>
    </lineage>
</organism>
<dbReference type="SUPFAM" id="SSF57850">
    <property type="entry name" value="RING/U-box"/>
    <property type="match status" value="1"/>
</dbReference>
<accession>A0A9E7H2Y8</accession>
<dbReference type="GO" id="GO:0016567">
    <property type="term" value="P:protein ubiquitination"/>
    <property type="evidence" value="ECO:0007669"/>
    <property type="project" value="TreeGrafter"/>
</dbReference>
<dbReference type="AlphaFoldDB" id="A0A9E7H2Y8"/>
<dbReference type="Gene3D" id="3.30.40.10">
    <property type="entry name" value="Zinc/RING finger domain, C3HC4 (zinc finger)"/>
    <property type="match status" value="1"/>
</dbReference>
<dbReference type="Pfam" id="PF13639">
    <property type="entry name" value="zf-RING_2"/>
    <property type="match status" value="1"/>
</dbReference>
<evidence type="ECO:0000313" key="3">
    <source>
        <dbReference type="Proteomes" id="UP001055439"/>
    </source>
</evidence>
<dbReference type="OrthoDB" id="8062037at2759"/>
<dbReference type="PANTHER" id="PTHR45676:SF178">
    <property type="entry name" value="RING-TYPE E3 UBIQUITIN TRANSFERASE"/>
    <property type="match status" value="1"/>
</dbReference>
<name>A0A9E7H2Y8_9LILI</name>
<protein>
    <submittedName>
        <fullName evidence="2">Zinc finger, C3HC4 type (RING finger)</fullName>
    </submittedName>
</protein>
<dbReference type="EMBL" id="CP097510">
    <property type="protein sequence ID" value="URE22802.1"/>
    <property type="molecule type" value="Genomic_DNA"/>
</dbReference>
<reference evidence="2" key="1">
    <citation type="submission" date="2022-05" db="EMBL/GenBank/DDBJ databases">
        <title>The Musa troglodytarum L. genome provides insights into the mechanism of non-climacteric behaviour and enrichment of carotenoids.</title>
        <authorList>
            <person name="Wang J."/>
        </authorList>
    </citation>
    <scope>NUCLEOTIDE SEQUENCE</scope>
    <source>
        <tissue evidence="2">Leaf</tissue>
    </source>
</reference>
<evidence type="ECO:0000313" key="2">
    <source>
        <dbReference type="EMBL" id="URE22802.1"/>
    </source>
</evidence>
<dbReference type="InterPro" id="IPR001841">
    <property type="entry name" value="Znf_RING"/>
</dbReference>